<dbReference type="SUPFAM" id="SSF51905">
    <property type="entry name" value="FAD/NAD(P)-binding domain"/>
    <property type="match status" value="1"/>
</dbReference>
<proteinExistence type="predicted"/>
<dbReference type="PANTHER" id="PTHR43106:SF1">
    <property type="entry name" value="DEHYDROGENASE-RELATED"/>
    <property type="match status" value="1"/>
</dbReference>
<organism evidence="2 3">
    <name type="scientific">Succiniclasticum ruminis</name>
    <dbReference type="NCBI Taxonomy" id="40841"/>
    <lineage>
        <taxon>Bacteria</taxon>
        <taxon>Bacillati</taxon>
        <taxon>Bacillota</taxon>
        <taxon>Negativicutes</taxon>
        <taxon>Acidaminococcales</taxon>
        <taxon>Acidaminococcaceae</taxon>
        <taxon>Succiniclasticum</taxon>
    </lineage>
</organism>
<dbReference type="Gene3D" id="3.50.50.60">
    <property type="entry name" value="FAD/NAD(P)-binding domain"/>
    <property type="match status" value="1"/>
</dbReference>
<dbReference type="Proteomes" id="UP000198943">
    <property type="component" value="Unassembled WGS sequence"/>
</dbReference>
<dbReference type="AlphaFoldDB" id="A0A1G6IYA3"/>
<evidence type="ECO:0000313" key="3">
    <source>
        <dbReference type="Proteomes" id="UP000198943"/>
    </source>
</evidence>
<dbReference type="RefSeq" id="WP_093729427.1">
    <property type="nucleotide sequence ID" value="NZ_FMYW01000002.1"/>
</dbReference>
<name>A0A1G6IYA3_9FIRM</name>
<dbReference type="InterPro" id="IPR036188">
    <property type="entry name" value="FAD/NAD-bd_sf"/>
</dbReference>
<feature type="domain" description="FAD-dependent protein C-terminal" evidence="1">
    <location>
        <begin position="227"/>
        <end position="406"/>
    </location>
</feature>
<protein>
    <recommendedName>
        <fullName evidence="1">FAD-dependent protein C-terminal domain-containing protein</fullName>
    </recommendedName>
</protein>
<gene>
    <name evidence="2" type="ORF">SAMN04487864_102268</name>
</gene>
<evidence type="ECO:0000313" key="2">
    <source>
        <dbReference type="EMBL" id="SDC11474.1"/>
    </source>
</evidence>
<dbReference type="PANTHER" id="PTHR43106">
    <property type="entry name" value="DEHYDROGENASE-RELATED"/>
    <property type="match status" value="1"/>
</dbReference>
<dbReference type="EMBL" id="FMYW01000002">
    <property type="protein sequence ID" value="SDC11474.1"/>
    <property type="molecule type" value="Genomic_DNA"/>
</dbReference>
<dbReference type="PIRSF" id="PIRSF038984">
    <property type="entry name" value="FAD_binding_protein"/>
    <property type="match status" value="1"/>
</dbReference>
<dbReference type="InterPro" id="IPR049516">
    <property type="entry name" value="FAD-depend_C"/>
</dbReference>
<reference evidence="3" key="1">
    <citation type="submission" date="2016-10" db="EMBL/GenBank/DDBJ databases">
        <authorList>
            <person name="Varghese N."/>
            <person name="Submissions S."/>
        </authorList>
    </citation>
    <scope>NUCLEOTIDE SEQUENCE [LARGE SCALE GENOMIC DNA]</scope>
    <source>
        <strain evidence="3">DSM 11005</strain>
    </source>
</reference>
<evidence type="ECO:0000259" key="1">
    <source>
        <dbReference type="Pfam" id="PF21688"/>
    </source>
</evidence>
<sequence length="461" mass="50951">MRKKYDVAVIGGGPAAIFACWEFSEKFPWLSVVMLEEGHTVAKRHCPLAAGKTDHCLRCVPCAIMRGFGGAGAFSDGKYNFTTEFGGWLPEYLPKQTVMDLIDYVDSINCRYGAPGETFTTKNSSIGRKALGYDLHLLNGKVRHLGTENNLQIMENIYSDLSKKVDIFCDTKVNSFCKQEDEFVLDTSKGELRSTYLIAAPGRAGAEWFTEQGRKLGLAFTNNAVDVGVRVEVPAAVFKHITDEVYEAKLVYRTKQYNDLVRTFCMNPNGYVVAENTDGIVTVNGHSYADPARQSENTNFALLVSNKFTEPFKEPHQYGKRIASFSNLLGGGVLLQRFGDLVKGRRTNERRLAKSFTRPTLNATPGDLSLVLPKRQLDDIIEMIYALDKIAPGMANADTLLYGVEVKFYSSRLDLDEHLETKIPNLFAAGDGAGITRGLSQASASGVFIAREIGKRAQKLS</sequence>
<dbReference type="PROSITE" id="PS51257">
    <property type="entry name" value="PROKAR_LIPOPROTEIN"/>
    <property type="match status" value="1"/>
</dbReference>
<dbReference type="OrthoDB" id="9762921at2"/>
<accession>A0A1G6IYA3</accession>
<dbReference type="Pfam" id="PF21688">
    <property type="entry name" value="FAD-depend_C"/>
    <property type="match status" value="1"/>
</dbReference>
<keyword evidence="3" id="KW-1185">Reference proteome</keyword>
<dbReference type="InterPro" id="IPR028348">
    <property type="entry name" value="FAD-binding_protein"/>
</dbReference>